<organism evidence="8 9">
    <name type="scientific">Rhodococcoides trifolii</name>
    <dbReference type="NCBI Taxonomy" id="908250"/>
    <lineage>
        <taxon>Bacteria</taxon>
        <taxon>Bacillati</taxon>
        <taxon>Actinomycetota</taxon>
        <taxon>Actinomycetes</taxon>
        <taxon>Mycobacteriales</taxon>
        <taxon>Nocardiaceae</taxon>
        <taxon>Rhodococcoides</taxon>
    </lineage>
</organism>
<dbReference type="Gene3D" id="3.90.1150.10">
    <property type="entry name" value="Aspartate Aminotransferase, domain 1"/>
    <property type="match status" value="1"/>
</dbReference>
<dbReference type="InterPro" id="IPR015422">
    <property type="entry name" value="PyrdxlP-dep_Trfase_small"/>
</dbReference>
<dbReference type="PIRSF" id="PIRSF001434">
    <property type="entry name" value="CGS"/>
    <property type="match status" value="1"/>
</dbReference>
<dbReference type="InterPro" id="IPR054542">
    <property type="entry name" value="Cys_met_metab_PP"/>
</dbReference>
<feature type="modified residue" description="N6-(pyridoxal phosphate)lysine" evidence="5">
    <location>
        <position position="223"/>
    </location>
</feature>
<dbReference type="InterPro" id="IPR000277">
    <property type="entry name" value="Cys/Met-Metab_PyrdxlP-dep_enz"/>
</dbReference>
<dbReference type="GO" id="GO:0005737">
    <property type="term" value="C:cytoplasm"/>
    <property type="evidence" value="ECO:0007669"/>
    <property type="project" value="TreeGrafter"/>
</dbReference>
<dbReference type="SUPFAM" id="SSF53383">
    <property type="entry name" value="PLP-dependent transferases"/>
    <property type="match status" value="1"/>
</dbReference>
<sequence length="404" mass="43034">MIAYSETGSVTLDSPHAPTTDQLNDRRSRSFGTRAAHPPEDPTAHSGAVVMPLYLTSTFKRSVRLTERWDYSRVGNPTRSALEECLADLENGARAIATSSGMGAISLVAFALCRAGSHVILSDNVYGGTWDLYADLLGGWNVEVTTVDMTDLAAVAAAFRADTVMVYTETPSNPLQKISDIESIAALAHSRGAALAVDSTFASPALQRPLELGADIVVQSTTKYLGGHSDVIGGAVVCRTAELGALMHETARMIGSIESPFDAWLVLRGIKTLDVRMERISATAMAVAEYLEDHPRVRRVHYPGLATHPGHDVAAAQMSAFGGIVSVELDCDADAAALTCDRFGLFTVAVSLGGTESLVEHPHYMTHCTTGTTPVRVPDSLLRLSIGLENARDLIDDLSVALRA</sequence>
<keyword evidence="4" id="KW-0028">Amino-acid biosynthesis</keyword>
<evidence type="ECO:0000256" key="1">
    <source>
        <dbReference type="ARBA" id="ARBA00001933"/>
    </source>
</evidence>
<dbReference type="FunFam" id="3.40.640.10:FF:000009">
    <property type="entry name" value="Cystathionine gamma-synthase homolog"/>
    <property type="match status" value="1"/>
</dbReference>
<dbReference type="AlphaFoldDB" id="A0A917LHG6"/>
<reference evidence="8" key="1">
    <citation type="journal article" date="2014" name="Int. J. Syst. Evol. Microbiol.">
        <title>Complete genome sequence of Corynebacterium casei LMG S-19264T (=DSM 44701T), isolated from a smear-ripened cheese.</title>
        <authorList>
            <consortium name="US DOE Joint Genome Institute (JGI-PGF)"/>
            <person name="Walter F."/>
            <person name="Albersmeier A."/>
            <person name="Kalinowski J."/>
            <person name="Ruckert C."/>
        </authorList>
    </citation>
    <scope>NUCLEOTIDE SEQUENCE</scope>
    <source>
        <strain evidence="8">CCM 7905</strain>
    </source>
</reference>
<dbReference type="GO" id="GO:0004123">
    <property type="term" value="F:cystathionine gamma-lyase activity"/>
    <property type="evidence" value="ECO:0007669"/>
    <property type="project" value="TreeGrafter"/>
</dbReference>
<keyword evidence="3 5" id="KW-0663">Pyridoxal phosphate</keyword>
<proteinExistence type="inferred from homology"/>
<evidence type="ECO:0000256" key="2">
    <source>
        <dbReference type="ARBA" id="ARBA00009077"/>
    </source>
</evidence>
<keyword evidence="4" id="KW-0486">Methionine biosynthesis</keyword>
<dbReference type="GO" id="GO:0009086">
    <property type="term" value="P:methionine biosynthetic process"/>
    <property type="evidence" value="ECO:0007669"/>
    <property type="project" value="UniProtKB-KW"/>
</dbReference>
<dbReference type="PANTHER" id="PTHR11808">
    <property type="entry name" value="TRANS-SULFURATION ENZYME FAMILY MEMBER"/>
    <property type="match status" value="1"/>
</dbReference>
<evidence type="ECO:0000256" key="5">
    <source>
        <dbReference type="PIRSR" id="PIRSR001434-2"/>
    </source>
</evidence>
<dbReference type="Proteomes" id="UP000654257">
    <property type="component" value="Unassembled WGS sequence"/>
</dbReference>
<evidence type="ECO:0000313" key="9">
    <source>
        <dbReference type="Proteomes" id="UP000654257"/>
    </source>
</evidence>
<comment type="cofactor">
    <cofactor evidence="1 6">
        <name>pyridoxal 5'-phosphate</name>
        <dbReference type="ChEBI" id="CHEBI:597326"/>
    </cofactor>
</comment>
<evidence type="ECO:0000313" key="8">
    <source>
        <dbReference type="EMBL" id="GGG23775.1"/>
    </source>
</evidence>
<name>A0A917LHG6_9NOCA</name>
<comment type="similarity">
    <text evidence="2 6">Belongs to the trans-sulfuration enzymes family.</text>
</comment>
<dbReference type="PROSITE" id="PS00868">
    <property type="entry name" value="CYS_MET_METAB_PP"/>
    <property type="match status" value="1"/>
</dbReference>
<feature type="region of interest" description="Disordered" evidence="7">
    <location>
        <begin position="1"/>
        <end position="45"/>
    </location>
</feature>
<protein>
    <submittedName>
        <fullName evidence="8">Cystathionine gamma-synthase</fullName>
    </submittedName>
</protein>
<reference evidence="8" key="2">
    <citation type="submission" date="2020-09" db="EMBL/GenBank/DDBJ databases">
        <authorList>
            <person name="Sun Q."/>
            <person name="Sedlacek I."/>
        </authorList>
    </citation>
    <scope>NUCLEOTIDE SEQUENCE</scope>
    <source>
        <strain evidence="8">CCM 7905</strain>
    </source>
</reference>
<dbReference type="GO" id="GO:0019343">
    <property type="term" value="P:cysteine biosynthetic process via cystathionine"/>
    <property type="evidence" value="ECO:0007669"/>
    <property type="project" value="TreeGrafter"/>
</dbReference>
<evidence type="ECO:0000256" key="4">
    <source>
        <dbReference type="ARBA" id="ARBA00023167"/>
    </source>
</evidence>
<feature type="compositionally biased region" description="Polar residues" evidence="7">
    <location>
        <begin position="1"/>
        <end position="22"/>
    </location>
</feature>
<keyword evidence="9" id="KW-1185">Reference proteome</keyword>
<dbReference type="EMBL" id="BMCU01000005">
    <property type="protein sequence ID" value="GGG23775.1"/>
    <property type="molecule type" value="Genomic_DNA"/>
</dbReference>
<dbReference type="InterPro" id="IPR015421">
    <property type="entry name" value="PyrdxlP-dep_Trfase_major"/>
</dbReference>
<dbReference type="GO" id="GO:0003962">
    <property type="term" value="F:cystathionine gamma-synthase activity"/>
    <property type="evidence" value="ECO:0007669"/>
    <property type="project" value="TreeGrafter"/>
</dbReference>
<dbReference type="InterPro" id="IPR015424">
    <property type="entry name" value="PyrdxlP-dep_Trfase"/>
</dbReference>
<evidence type="ECO:0000256" key="7">
    <source>
        <dbReference type="SAM" id="MobiDB-lite"/>
    </source>
</evidence>
<comment type="caution">
    <text evidence="8">The sequence shown here is derived from an EMBL/GenBank/DDBJ whole genome shotgun (WGS) entry which is preliminary data.</text>
</comment>
<accession>A0A917LHG6</accession>
<dbReference type="GO" id="GO:0030170">
    <property type="term" value="F:pyridoxal phosphate binding"/>
    <property type="evidence" value="ECO:0007669"/>
    <property type="project" value="InterPro"/>
</dbReference>
<gene>
    <name evidence="8" type="primary">metB</name>
    <name evidence="8" type="ORF">GCM10007304_42070</name>
</gene>
<dbReference type="CDD" id="cd00614">
    <property type="entry name" value="CGS_like"/>
    <property type="match status" value="1"/>
</dbReference>
<dbReference type="Pfam" id="PF01053">
    <property type="entry name" value="Cys_Met_Meta_PP"/>
    <property type="match status" value="1"/>
</dbReference>
<evidence type="ECO:0000256" key="6">
    <source>
        <dbReference type="RuleBase" id="RU362118"/>
    </source>
</evidence>
<dbReference type="PANTHER" id="PTHR11808:SF15">
    <property type="entry name" value="CYSTATHIONINE GAMMA-LYASE"/>
    <property type="match status" value="1"/>
</dbReference>
<dbReference type="GO" id="GO:0019346">
    <property type="term" value="P:transsulfuration"/>
    <property type="evidence" value="ECO:0007669"/>
    <property type="project" value="InterPro"/>
</dbReference>
<evidence type="ECO:0000256" key="3">
    <source>
        <dbReference type="ARBA" id="ARBA00022898"/>
    </source>
</evidence>
<dbReference type="Gene3D" id="3.40.640.10">
    <property type="entry name" value="Type I PLP-dependent aspartate aminotransferase-like (Major domain)"/>
    <property type="match status" value="1"/>
</dbReference>